<keyword evidence="1" id="KW-0802">TPR repeat</keyword>
<sequence>MSLGLGLSIWLSGQPAIAAPAAPATAARAAFEAGAKAFAAGDYERALAEFERAMALRPSPKIHYNIGVCRQQLMLAAQERGDVAAESLHAAAAVEAYKAYLREVPDADDRGEVEATIRDLGGTPQFQLKPLPSPRGEGTPVGREDAATSPAPVPESPPVPVPDPSPVAPLPSGADARESTPPPAAVTPLFRGRVGATFGLNGQPQVGTSRLDGAVQGFAMARLGGFLGARRRVYIGGAGLLAGAAVTANDKLALHMQAVLLDLEYAHPVGRARRFEIVGGGFLVLAREALRIRAEGQRPVCAAHSSGGLVSQRGGAGAGGRVGFHVLLGARKNHELGVRLSSAILGFGQGTAAAGCEPSFSQLDVPRARWLVLVDSGYSFRF</sequence>
<protein>
    <recommendedName>
        <fullName evidence="6">Tetratricopeptide repeat protein</fullName>
    </recommendedName>
</protein>
<evidence type="ECO:0000313" key="5">
    <source>
        <dbReference type="Proteomes" id="UP001221686"/>
    </source>
</evidence>
<keyword evidence="5" id="KW-1185">Reference proteome</keyword>
<dbReference type="Proteomes" id="UP001221686">
    <property type="component" value="Unassembled WGS sequence"/>
</dbReference>
<evidence type="ECO:0000313" key="4">
    <source>
        <dbReference type="EMBL" id="MDC0719475.1"/>
    </source>
</evidence>
<dbReference type="InterPro" id="IPR019734">
    <property type="entry name" value="TPR_rpt"/>
</dbReference>
<evidence type="ECO:0000256" key="3">
    <source>
        <dbReference type="SAM" id="SignalP"/>
    </source>
</evidence>
<reference evidence="4 5" key="1">
    <citation type="submission" date="2022-11" db="EMBL/GenBank/DDBJ databases">
        <title>Minimal conservation of predation-associated metabolite biosynthetic gene clusters underscores biosynthetic potential of Myxococcota including descriptions for ten novel species: Archangium lansinium sp. nov., Myxococcus landrumus sp. nov., Nannocystis bai.</title>
        <authorList>
            <person name="Ahearne A."/>
            <person name="Stevens C."/>
            <person name="Dowd S."/>
        </authorList>
    </citation>
    <scope>NUCLEOTIDE SEQUENCE [LARGE SCALE GENOMIC DNA]</scope>
    <source>
        <strain evidence="4 5">BB15-2</strain>
    </source>
</reference>
<dbReference type="Gene3D" id="1.25.40.10">
    <property type="entry name" value="Tetratricopeptide repeat domain"/>
    <property type="match status" value="1"/>
</dbReference>
<comment type="caution">
    <text evidence="4">The sequence shown here is derived from an EMBL/GenBank/DDBJ whole genome shotgun (WGS) entry which is preliminary data.</text>
</comment>
<dbReference type="SUPFAM" id="SSF48452">
    <property type="entry name" value="TPR-like"/>
    <property type="match status" value="1"/>
</dbReference>
<feature type="chain" id="PRO_5046389905" description="Tetratricopeptide repeat protein" evidence="3">
    <location>
        <begin position="19"/>
        <end position="382"/>
    </location>
</feature>
<dbReference type="EMBL" id="JAQNDL010000002">
    <property type="protein sequence ID" value="MDC0719475.1"/>
    <property type="molecule type" value="Genomic_DNA"/>
</dbReference>
<feature type="repeat" description="TPR" evidence="1">
    <location>
        <begin position="27"/>
        <end position="60"/>
    </location>
</feature>
<dbReference type="InterPro" id="IPR011990">
    <property type="entry name" value="TPR-like_helical_dom_sf"/>
</dbReference>
<proteinExistence type="predicted"/>
<keyword evidence="3" id="KW-0732">Signal</keyword>
<feature type="region of interest" description="Disordered" evidence="2">
    <location>
        <begin position="117"/>
        <end position="182"/>
    </location>
</feature>
<accession>A0ABT5E0X4</accession>
<gene>
    <name evidence="4" type="ORF">POL25_21395</name>
</gene>
<name>A0ABT5E0X4_9BACT</name>
<evidence type="ECO:0008006" key="6">
    <source>
        <dbReference type="Google" id="ProtNLM"/>
    </source>
</evidence>
<evidence type="ECO:0000256" key="2">
    <source>
        <dbReference type="SAM" id="MobiDB-lite"/>
    </source>
</evidence>
<dbReference type="RefSeq" id="WP_272087986.1">
    <property type="nucleotide sequence ID" value="NZ_JAQNDL010000002.1"/>
</dbReference>
<feature type="signal peptide" evidence="3">
    <location>
        <begin position="1"/>
        <end position="18"/>
    </location>
</feature>
<evidence type="ECO:0000256" key="1">
    <source>
        <dbReference type="PROSITE-ProRule" id="PRU00339"/>
    </source>
</evidence>
<dbReference type="PROSITE" id="PS50005">
    <property type="entry name" value="TPR"/>
    <property type="match status" value="1"/>
</dbReference>
<feature type="compositionally biased region" description="Pro residues" evidence="2">
    <location>
        <begin position="151"/>
        <end position="169"/>
    </location>
</feature>
<organism evidence="4 5">
    <name type="scientific">Nannocystis bainbridge</name>
    <dbReference type="NCBI Taxonomy" id="2995303"/>
    <lineage>
        <taxon>Bacteria</taxon>
        <taxon>Pseudomonadati</taxon>
        <taxon>Myxococcota</taxon>
        <taxon>Polyangia</taxon>
        <taxon>Nannocystales</taxon>
        <taxon>Nannocystaceae</taxon>
        <taxon>Nannocystis</taxon>
    </lineage>
</organism>